<evidence type="ECO:0000313" key="2">
    <source>
        <dbReference type="EMBL" id="SHF15639.1"/>
    </source>
</evidence>
<dbReference type="Proteomes" id="UP000184480">
    <property type="component" value="Unassembled WGS sequence"/>
</dbReference>
<dbReference type="AlphaFoldDB" id="A0A1M4ZC76"/>
<dbReference type="OrthoDB" id="9788916at2"/>
<dbReference type="InterPro" id="IPR016181">
    <property type="entry name" value="Acyl_CoA_acyltransferase"/>
</dbReference>
<dbReference type="InterPro" id="IPR000182">
    <property type="entry name" value="GNAT_dom"/>
</dbReference>
<dbReference type="SUPFAM" id="SSF55729">
    <property type="entry name" value="Acyl-CoA N-acyltransferases (Nat)"/>
    <property type="match status" value="1"/>
</dbReference>
<evidence type="ECO:0000259" key="1">
    <source>
        <dbReference type="PROSITE" id="PS51186"/>
    </source>
</evidence>
<dbReference type="PROSITE" id="PS51186">
    <property type="entry name" value="GNAT"/>
    <property type="match status" value="1"/>
</dbReference>
<name>A0A1M4ZC76_9BACT</name>
<dbReference type="PANTHER" id="PTHR43792">
    <property type="entry name" value="GNAT FAMILY, PUTATIVE (AFU_ORTHOLOGUE AFUA_3G00765)-RELATED-RELATED"/>
    <property type="match status" value="1"/>
</dbReference>
<proteinExistence type="predicted"/>
<dbReference type="Gene3D" id="3.40.630.30">
    <property type="match status" value="1"/>
</dbReference>
<sequence>MKIFIETERLILREVDYVDEDDLYEMDSDPQVHLYIENKPVKSIEEVRPVIEILKKQYREYGIARWAVTDKSTKECVGWAGLKYFNEPLNNHTDFYELGYRFKRKHWGKGFATESSVAILDYGFENLNLDIIYAIVNPENVKSKNVLAKLGFDFQETFDYNGVQIDWLELTKAAWENQKPNL</sequence>
<organism evidence="2 3">
    <name type="scientific">Dysgonomonas macrotermitis</name>
    <dbReference type="NCBI Taxonomy" id="1346286"/>
    <lineage>
        <taxon>Bacteria</taxon>
        <taxon>Pseudomonadati</taxon>
        <taxon>Bacteroidota</taxon>
        <taxon>Bacteroidia</taxon>
        <taxon>Bacteroidales</taxon>
        <taxon>Dysgonomonadaceae</taxon>
        <taxon>Dysgonomonas</taxon>
    </lineage>
</organism>
<accession>A0A1M4ZC76</accession>
<reference evidence="3" key="1">
    <citation type="submission" date="2016-11" db="EMBL/GenBank/DDBJ databases">
        <authorList>
            <person name="Varghese N."/>
            <person name="Submissions S."/>
        </authorList>
    </citation>
    <scope>NUCLEOTIDE SEQUENCE [LARGE SCALE GENOMIC DNA]</scope>
    <source>
        <strain evidence="3">DSM 27370</strain>
    </source>
</reference>
<dbReference type="GO" id="GO:0016747">
    <property type="term" value="F:acyltransferase activity, transferring groups other than amino-acyl groups"/>
    <property type="evidence" value="ECO:0007669"/>
    <property type="project" value="InterPro"/>
</dbReference>
<dbReference type="RefSeq" id="WP_062181447.1">
    <property type="nucleotide sequence ID" value="NZ_BBXL01000013.1"/>
</dbReference>
<keyword evidence="3" id="KW-1185">Reference proteome</keyword>
<gene>
    <name evidence="2" type="ORF">SAMN05444362_10446</name>
</gene>
<dbReference type="PANTHER" id="PTHR43792:SF16">
    <property type="entry name" value="N-ACETYLTRANSFERASE DOMAIN-CONTAINING PROTEIN"/>
    <property type="match status" value="1"/>
</dbReference>
<evidence type="ECO:0000313" key="3">
    <source>
        <dbReference type="Proteomes" id="UP000184480"/>
    </source>
</evidence>
<dbReference type="STRING" id="1346286.SAMN05444362_10446"/>
<feature type="domain" description="N-acetyltransferase" evidence="1">
    <location>
        <begin position="10"/>
        <end position="175"/>
    </location>
</feature>
<protein>
    <submittedName>
        <fullName evidence="2">Protein N-acetyltransferase, RimJ/RimL family</fullName>
    </submittedName>
</protein>
<dbReference type="EMBL" id="FQUC01000004">
    <property type="protein sequence ID" value="SHF15639.1"/>
    <property type="molecule type" value="Genomic_DNA"/>
</dbReference>
<keyword evidence="2" id="KW-0808">Transferase</keyword>
<dbReference type="Pfam" id="PF13302">
    <property type="entry name" value="Acetyltransf_3"/>
    <property type="match status" value="1"/>
</dbReference>
<dbReference type="InterPro" id="IPR051531">
    <property type="entry name" value="N-acetyltransferase"/>
</dbReference>